<dbReference type="GO" id="GO:0016853">
    <property type="term" value="F:isomerase activity"/>
    <property type="evidence" value="ECO:0007669"/>
    <property type="project" value="UniProtKB-KW"/>
</dbReference>
<evidence type="ECO:0000256" key="1">
    <source>
        <dbReference type="ARBA" id="ARBA00005254"/>
    </source>
</evidence>
<dbReference type="Gene3D" id="3.90.226.10">
    <property type="entry name" value="2-enoyl-CoA Hydratase, Chain A, domain 1"/>
    <property type="match status" value="1"/>
</dbReference>
<organism evidence="3 4">
    <name type="scientific">Chondrus crispus</name>
    <name type="common">Carrageen Irish moss</name>
    <name type="synonym">Polymorpha crispa</name>
    <dbReference type="NCBI Taxonomy" id="2769"/>
    <lineage>
        <taxon>Eukaryota</taxon>
        <taxon>Rhodophyta</taxon>
        <taxon>Florideophyceae</taxon>
        <taxon>Rhodymeniophycidae</taxon>
        <taxon>Gigartinales</taxon>
        <taxon>Gigartinaceae</taxon>
        <taxon>Chondrus</taxon>
    </lineage>
</organism>
<name>R7QFM3_CHOCR</name>
<dbReference type="Gramene" id="CDF36543">
    <property type="protein sequence ID" value="CDF36543"/>
    <property type="gene ID" value="CHC_T00009238001"/>
</dbReference>
<accession>R7QFM3</accession>
<proteinExistence type="inferred from homology"/>
<evidence type="ECO:0000313" key="3">
    <source>
        <dbReference type="EMBL" id="CDF36543.1"/>
    </source>
</evidence>
<dbReference type="SUPFAM" id="SSF52096">
    <property type="entry name" value="ClpP/crotonase"/>
    <property type="match status" value="1"/>
</dbReference>
<dbReference type="AlphaFoldDB" id="R7QFM3"/>
<dbReference type="EMBL" id="HG001785">
    <property type="protein sequence ID" value="CDF36543.1"/>
    <property type="molecule type" value="Genomic_DNA"/>
</dbReference>
<dbReference type="GeneID" id="17324079"/>
<dbReference type="KEGG" id="ccp:CHC_T00009238001"/>
<sequence>MVSQRGTISCSQPDFQLIRFSIPFDGVCHIQLNRPPVNALNTALWSELQQALNYAETKLYPETARVLLISSNARGSIFSAGNDLTELHVPSTTERRFKKFWTTSTSFLARLYKTPLFTISAMRGATPAGGFVMSLCCDYRIALSNTMMGLNEVAIGLAVPRYWGRLLLLTISNRARGEEILANGKMINASEAYSLGLVNKIVDGDQKDHLHENALLAAQQWAKQKETYGRADTKLSVRQEFADSWEEYGVPESERSWKMLSKPKVVKILGAIMHQLSKKTNAKM</sequence>
<comment type="similarity">
    <text evidence="1 2">Belongs to the enoyl-CoA hydratase/isomerase family.</text>
</comment>
<keyword evidence="4" id="KW-1185">Reference proteome</keyword>
<dbReference type="Proteomes" id="UP000012073">
    <property type="component" value="Unassembled WGS sequence"/>
</dbReference>
<dbReference type="InterPro" id="IPR018376">
    <property type="entry name" value="Enoyl-CoA_hyd/isom_CS"/>
</dbReference>
<dbReference type="GO" id="GO:0005739">
    <property type="term" value="C:mitochondrion"/>
    <property type="evidence" value="ECO:0007669"/>
    <property type="project" value="TreeGrafter"/>
</dbReference>
<keyword evidence="3" id="KW-0413">Isomerase</keyword>
<dbReference type="InterPro" id="IPR029045">
    <property type="entry name" value="ClpP/crotonase-like_dom_sf"/>
</dbReference>
<dbReference type="RefSeq" id="XP_005716362.1">
    <property type="nucleotide sequence ID" value="XM_005716305.1"/>
</dbReference>
<gene>
    <name evidence="3" type="ORF">CHC_T00009238001</name>
</gene>
<dbReference type="PANTHER" id="PTHR11941:SF45">
    <property type="entry name" value="ENOYL-COA DELTA ISOMERASE 1, MITOCHONDRIAL"/>
    <property type="match status" value="1"/>
</dbReference>
<dbReference type="STRING" id="2769.R7QFM3"/>
<dbReference type="CDD" id="cd06558">
    <property type="entry name" value="crotonase-like"/>
    <property type="match status" value="1"/>
</dbReference>
<dbReference type="PANTHER" id="PTHR11941">
    <property type="entry name" value="ENOYL-COA HYDRATASE-RELATED"/>
    <property type="match status" value="1"/>
</dbReference>
<dbReference type="InterPro" id="IPR001753">
    <property type="entry name" value="Enoyl-CoA_hydra/iso"/>
</dbReference>
<dbReference type="GO" id="GO:0006635">
    <property type="term" value="P:fatty acid beta-oxidation"/>
    <property type="evidence" value="ECO:0007669"/>
    <property type="project" value="TreeGrafter"/>
</dbReference>
<reference evidence="4" key="1">
    <citation type="journal article" date="2013" name="Proc. Natl. Acad. Sci. U.S.A.">
        <title>Genome structure and metabolic features in the red seaweed Chondrus crispus shed light on evolution of the Archaeplastida.</title>
        <authorList>
            <person name="Collen J."/>
            <person name="Porcel B."/>
            <person name="Carre W."/>
            <person name="Ball S.G."/>
            <person name="Chaparro C."/>
            <person name="Tonon T."/>
            <person name="Barbeyron T."/>
            <person name="Michel G."/>
            <person name="Noel B."/>
            <person name="Valentin K."/>
            <person name="Elias M."/>
            <person name="Artiguenave F."/>
            <person name="Arun A."/>
            <person name="Aury J.M."/>
            <person name="Barbosa-Neto J.F."/>
            <person name="Bothwell J.H."/>
            <person name="Bouget F.Y."/>
            <person name="Brillet L."/>
            <person name="Cabello-Hurtado F."/>
            <person name="Capella-Gutierrez S."/>
            <person name="Charrier B."/>
            <person name="Cladiere L."/>
            <person name="Cock J.M."/>
            <person name="Coelho S.M."/>
            <person name="Colleoni C."/>
            <person name="Czjzek M."/>
            <person name="Da Silva C."/>
            <person name="Delage L."/>
            <person name="Denoeud F."/>
            <person name="Deschamps P."/>
            <person name="Dittami S.M."/>
            <person name="Gabaldon T."/>
            <person name="Gachon C.M."/>
            <person name="Groisillier A."/>
            <person name="Herve C."/>
            <person name="Jabbari K."/>
            <person name="Katinka M."/>
            <person name="Kloareg B."/>
            <person name="Kowalczyk N."/>
            <person name="Labadie K."/>
            <person name="Leblanc C."/>
            <person name="Lopez P.J."/>
            <person name="McLachlan D.H."/>
            <person name="Meslet-Cladiere L."/>
            <person name="Moustafa A."/>
            <person name="Nehr Z."/>
            <person name="Nyvall Collen P."/>
            <person name="Panaud O."/>
            <person name="Partensky F."/>
            <person name="Poulain J."/>
            <person name="Rensing S.A."/>
            <person name="Rousvoal S."/>
            <person name="Samson G."/>
            <person name="Symeonidi A."/>
            <person name="Weissenbach J."/>
            <person name="Zambounis A."/>
            <person name="Wincker P."/>
            <person name="Boyen C."/>
        </authorList>
    </citation>
    <scope>NUCLEOTIDE SEQUENCE [LARGE SCALE GENOMIC DNA]</scope>
    <source>
        <strain evidence="4">cv. Stackhouse</strain>
    </source>
</reference>
<evidence type="ECO:0000256" key="2">
    <source>
        <dbReference type="RuleBase" id="RU003707"/>
    </source>
</evidence>
<dbReference type="OrthoDB" id="410701at2759"/>
<dbReference type="PROSITE" id="PS00166">
    <property type="entry name" value="ENOYL_COA_HYDRATASE"/>
    <property type="match status" value="1"/>
</dbReference>
<evidence type="ECO:0000313" key="4">
    <source>
        <dbReference type="Proteomes" id="UP000012073"/>
    </source>
</evidence>
<dbReference type="Pfam" id="PF00378">
    <property type="entry name" value="ECH_1"/>
    <property type="match status" value="1"/>
</dbReference>
<protein>
    <submittedName>
        <fullName evidence="3">3,2-trans-enoyl-CoA isomerase</fullName>
    </submittedName>
</protein>